<dbReference type="GO" id="GO:0103016">
    <property type="term" value="F:tRNA-uridine 2-sulfurtransferase activity"/>
    <property type="evidence" value="ECO:0007669"/>
    <property type="project" value="UniProtKB-EC"/>
</dbReference>
<dbReference type="InterPro" id="IPR004506">
    <property type="entry name" value="MnmA-like"/>
</dbReference>
<dbReference type="InterPro" id="IPR046884">
    <property type="entry name" value="MnmA-like_central"/>
</dbReference>
<dbReference type="InterPro" id="IPR023382">
    <property type="entry name" value="MnmA-like_central_sf"/>
</dbReference>
<keyword evidence="6 10" id="KW-0067">ATP-binding</keyword>
<dbReference type="InterPro" id="IPR046885">
    <property type="entry name" value="MnmA-like_C"/>
</dbReference>
<reference evidence="14" key="1">
    <citation type="submission" date="2019-02" db="EMBL/GenBank/DDBJ databases">
        <authorList>
            <person name="Gruber-Vodicka R. H."/>
            <person name="Seah K. B. B."/>
        </authorList>
    </citation>
    <scope>NUCLEOTIDE SEQUENCE</scope>
    <source>
        <strain evidence="14">BECK_BY1</strain>
        <strain evidence="15">BECK_BY2</strain>
        <strain evidence="13">BECK_BY3</strain>
    </source>
</reference>
<evidence type="ECO:0000256" key="2">
    <source>
        <dbReference type="ARBA" id="ARBA00022555"/>
    </source>
</evidence>
<feature type="region of interest" description="Interaction with target base in tRNA" evidence="10">
    <location>
        <begin position="129"/>
        <end position="131"/>
    </location>
</feature>
<feature type="domain" description="tRNA-specific 2-thiouridylase MnmA-like central" evidence="12">
    <location>
        <begin position="238"/>
        <end position="306"/>
    </location>
</feature>
<evidence type="ECO:0000256" key="10">
    <source>
        <dbReference type="HAMAP-Rule" id="MF_00144"/>
    </source>
</evidence>
<dbReference type="NCBIfam" id="NF001138">
    <property type="entry name" value="PRK00143.1"/>
    <property type="match status" value="1"/>
</dbReference>
<accession>A0A450ZXL8</accession>
<keyword evidence="8" id="KW-1015">Disulfide bond</keyword>
<dbReference type="EMBL" id="CAADFV010000061">
    <property type="protein sequence ID" value="VFK61050.1"/>
    <property type="molecule type" value="Genomic_DNA"/>
</dbReference>
<sequence length="395" mass="43821">MDISEFSRKHSLTGVGMTATNTLKSRRVSEPTVDLRNAPVIVGLSGGVDSAVCALLLCRRGYDVQALFMKNWEEDDRDGYCAAARDLADAEEICQRLDIPLHTVNFSTEYWDQVFLHFLAELAKGHTPNPDILCNQKIKFSAFFEHALGLGGSYIATGHYARITRDRHGLRLRKGLDPSKDQSYFLYTLGKIPLAKTLFPVGELSKSEVRRLALDARLPVYDKKDSTGICFIGERPFKAFLGRYIAPSPGDIESSDGRVVGHHDGLAYYTLGQRQGLGIGGQRGANSAPWYVAHKDQARNVLVVVQGREHPLLYRKVLMAEQLHWISGTPPAFPLRCQAKVRYRQPDQGCEVFGVGENLCRVCFDEPQWAVTPGQSVVFYSADECLGGGIICVPE</sequence>
<protein>
    <recommendedName>
        <fullName evidence="10">tRNA-specific 2-thiouridylase MnmA</fullName>
        <ecNumber evidence="10">2.8.1.13</ecNumber>
    </recommendedName>
</protein>
<feature type="active site" description="Cysteine persulfide intermediate" evidence="10">
    <location>
        <position position="230"/>
    </location>
</feature>
<comment type="subcellular location">
    <subcellularLocation>
        <location evidence="10">Cytoplasm</location>
    </subcellularLocation>
</comment>
<keyword evidence="5 10" id="KW-0547">Nucleotide-binding</keyword>
<dbReference type="EMBL" id="CAADFY010000063">
    <property type="protein sequence ID" value="VFK55102.1"/>
    <property type="molecule type" value="Genomic_DNA"/>
</dbReference>
<feature type="binding site" evidence="10">
    <location>
        <begin position="43"/>
        <end position="50"/>
    </location>
    <ligand>
        <name>ATP</name>
        <dbReference type="ChEBI" id="CHEBI:30616"/>
    </ligand>
</feature>
<evidence type="ECO:0000256" key="4">
    <source>
        <dbReference type="ARBA" id="ARBA00022694"/>
    </source>
</evidence>
<feature type="binding site" evidence="10">
    <location>
        <position position="158"/>
    </location>
    <ligand>
        <name>ATP</name>
        <dbReference type="ChEBI" id="CHEBI:30616"/>
    </ligand>
</feature>
<dbReference type="FunFam" id="2.40.30.10:FF:000023">
    <property type="entry name" value="tRNA-specific 2-thiouridylase MnmA"/>
    <property type="match status" value="1"/>
</dbReference>
<dbReference type="PANTHER" id="PTHR11933">
    <property type="entry name" value="TRNA 5-METHYLAMINOMETHYL-2-THIOURIDYLATE -METHYLTRANSFERASE"/>
    <property type="match status" value="1"/>
</dbReference>
<feature type="active site" description="Nucleophile" evidence="10">
    <location>
        <position position="134"/>
    </location>
</feature>
<dbReference type="CDD" id="cd01998">
    <property type="entry name" value="MnmA_TRMU-like"/>
    <property type="match status" value="1"/>
</dbReference>
<evidence type="ECO:0000256" key="3">
    <source>
        <dbReference type="ARBA" id="ARBA00022679"/>
    </source>
</evidence>
<comment type="catalytic activity">
    <reaction evidence="9 10">
        <text>S-sulfanyl-L-cysteinyl-[protein] + uridine(34) in tRNA + AH2 + ATP = 2-thiouridine(34) in tRNA + L-cysteinyl-[protein] + A + AMP + diphosphate + H(+)</text>
        <dbReference type="Rhea" id="RHEA:47032"/>
        <dbReference type="Rhea" id="RHEA-COMP:10131"/>
        <dbReference type="Rhea" id="RHEA-COMP:11726"/>
        <dbReference type="Rhea" id="RHEA-COMP:11727"/>
        <dbReference type="Rhea" id="RHEA-COMP:11728"/>
        <dbReference type="ChEBI" id="CHEBI:13193"/>
        <dbReference type="ChEBI" id="CHEBI:15378"/>
        <dbReference type="ChEBI" id="CHEBI:17499"/>
        <dbReference type="ChEBI" id="CHEBI:29950"/>
        <dbReference type="ChEBI" id="CHEBI:30616"/>
        <dbReference type="ChEBI" id="CHEBI:33019"/>
        <dbReference type="ChEBI" id="CHEBI:61963"/>
        <dbReference type="ChEBI" id="CHEBI:65315"/>
        <dbReference type="ChEBI" id="CHEBI:87170"/>
        <dbReference type="ChEBI" id="CHEBI:456215"/>
        <dbReference type="EC" id="2.8.1.13"/>
    </reaction>
</comment>
<dbReference type="FunFam" id="3.40.50.620:FF:000115">
    <property type="entry name" value="tRNA-specific 2-thiouridylase MnmA"/>
    <property type="match status" value="1"/>
</dbReference>
<dbReference type="PANTHER" id="PTHR11933:SF5">
    <property type="entry name" value="MITOCHONDRIAL TRNA-SPECIFIC 2-THIOURIDYLASE 1"/>
    <property type="match status" value="1"/>
</dbReference>
<dbReference type="Gene3D" id="3.40.50.620">
    <property type="entry name" value="HUPs"/>
    <property type="match status" value="1"/>
</dbReference>
<comment type="similarity">
    <text evidence="10">Belongs to the MnmA/TRMU family.</text>
</comment>
<dbReference type="GO" id="GO:0005524">
    <property type="term" value="F:ATP binding"/>
    <property type="evidence" value="ECO:0007669"/>
    <property type="project" value="UniProtKB-KW"/>
</dbReference>
<dbReference type="Gene3D" id="2.30.30.280">
    <property type="entry name" value="Adenine nucleotide alpha hydrolases-like domains"/>
    <property type="match status" value="1"/>
</dbReference>
<evidence type="ECO:0000256" key="8">
    <source>
        <dbReference type="ARBA" id="ARBA00023157"/>
    </source>
</evidence>
<feature type="region of interest" description="Interaction with tRNA" evidence="10">
    <location>
        <begin position="342"/>
        <end position="343"/>
    </location>
</feature>
<feature type="binding site" evidence="10">
    <location>
        <position position="69"/>
    </location>
    <ligand>
        <name>ATP</name>
        <dbReference type="ChEBI" id="CHEBI:30616"/>
    </ligand>
</feature>
<dbReference type="GO" id="GO:0000049">
    <property type="term" value="F:tRNA binding"/>
    <property type="evidence" value="ECO:0007669"/>
    <property type="project" value="UniProtKB-KW"/>
</dbReference>
<dbReference type="Pfam" id="PF20258">
    <property type="entry name" value="tRNA_Me_trans_C"/>
    <property type="match status" value="1"/>
</dbReference>
<gene>
    <name evidence="10" type="primary">mnmA</name>
    <name evidence="14" type="ORF">BECKTUN1418D_GA0071000_10855</name>
    <name evidence="15" type="ORF">BECKTUN1418E_GA0071001_10614</name>
    <name evidence="13" type="ORF">BECKTUN1418F_GA0071002_10634</name>
</gene>
<organism evidence="14">
    <name type="scientific">Candidatus Kentrum sp. TUN</name>
    <dbReference type="NCBI Taxonomy" id="2126343"/>
    <lineage>
        <taxon>Bacteria</taxon>
        <taxon>Pseudomonadati</taxon>
        <taxon>Pseudomonadota</taxon>
        <taxon>Gammaproteobacteria</taxon>
        <taxon>Candidatus Kentrum</taxon>
    </lineage>
</organism>
<feature type="domain" description="tRNA-specific 2-thiouridylase MnmA-like C-terminal" evidence="11">
    <location>
        <begin position="316"/>
        <end position="391"/>
    </location>
</feature>
<dbReference type="FunFam" id="2.30.30.280:FF:000001">
    <property type="entry name" value="tRNA-specific 2-thiouridylase MnmA"/>
    <property type="match status" value="1"/>
</dbReference>
<evidence type="ECO:0000256" key="5">
    <source>
        <dbReference type="ARBA" id="ARBA00022741"/>
    </source>
</evidence>
<dbReference type="NCBIfam" id="TIGR00420">
    <property type="entry name" value="trmU"/>
    <property type="match status" value="1"/>
</dbReference>
<proteinExistence type="inferred from homology"/>
<keyword evidence="2 10" id="KW-0820">tRNA-binding</keyword>
<keyword evidence="1 10" id="KW-0963">Cytoplasm</keyword>
<dbReference type="HAMAP" id="MF_00144">
    <property type="entry name" value="tRNA_thiouridyl_MnmA"/>
    <property type="match status" value="1"/>
</dbReference>
<keyword evidence="4 10" id="KW-0819">tRNA processing</keyword>
<evidence type="ECO:0000313" key="13">
    <source>
        <dbReference type="EMBL" id="VFK55102.1"/>
    </source>
</evidence>
<evidence type="ECO:0000259" key="11">
    <source>
        <dbReference type="Pfam" id="PF20258"/>
    </source>
</evidence>
<dbReference type="EC" id="2.8.1.13" evidence="10"/>
<dbReference type="GO" id="GO:0005737">
    <property type="term" value="C:cytoplasm"/>
    <property type="evidence" value="ECO:0007669"/>
    <property type="project" value="UniProtKB-SubCell"/>
</dbReference>
<feature type="site" description="Interaction with tRNA" evidence="10">
    <location>
        <position position="375"/>
    </location>
</feature>
<evidence type="ECO:0000313" key="14">
    <source>
        <dbReference type="EMBL" id="VFK58544.1"/>
    </source>
</evidence>
<feature type="site" description="Interaction with tRNA" evidence="10">
    <location>
        <position position="159"/>
    </location>
</feature>
<feature type="region of interest" description="Interaction with tRNA" evidence="10">
    <location>
        <begin position="180"/>
        <end position="182"/>
    </location>
</feature>
<dbReference type="InterPro" id="IPR014729">
    <property type="entry name" value="Rossmann-like_a/b/a_fold"/>
</dbReference>
<dbReference type="GO" id="GO:0002143">
    <property type="term" value="P:tRNA wobble position uridine thiolation"/>
    <property type="evidence" value="ECO:0007669"/>
    <property type="project" value="TreeGrafter"/>
</dbReference>
<evidence type="ECO:0000256" key="1">
    <source>
        <dbReference type="ARBA" id="ARBA00022490"/>
    </source>
</evidence>
<evidence type="ECO:0000313" key="15">
    <source>
        <dbReference type="EMBL" id="VFK61050.1"/>
    </source>
</evidence>
<dbReference type="Pfam" id="PF03054">
    <property type="entry name" value="tRNA_Me_trans"/>
    <property type="match status" value="1"/>
</dbReference>
<dbReference type="AlphaFoldDB" id="A0A450ZXL8"/>
<dbReference type="Pfam" id="PF20259">
    <property type="entry name" value="tRNA_Me_trans_M"/>
    <property type="match status" value="1"/>
</dbReference>
<keyword evidence="7 10" id="KW-0694">RNA-binding</keyword>
<evidence type="ECO:0000256" key="7">
    <source>
        <dbReference type="ARBA" id="ARBA00022884"/>
    </source>
</evidence>
<dbReference type="SUPFAM" id="SSF52402">
    <property type="entry name" value="Adenine nucleotide alpha hydrolases-like"/>
    <property type="match status" value="1"/>
</dbReference>
<dbReference type="Gene3D" id="2.40.30.10">
    <property type="entry name" value="Translation factors"/>
    <property type="match status" value="1"/>
</dbReference>
<comment type="function">
    <text evidence="10">Catalyzes the 2-thiolation of uridine at the wobble position (U34) of tRNA, leading to the formation of s(2)U34.</text>
</comment>
<dbReference type="EMBL" id="CAADFX010000085">
    <property type="protein sequence ID" value="VFK58544.1"/>
    <property type="molecule type" value="Genomic_DNA"/>
</dbReference>
<keyword evidence="3 10" id="KW-0808">Transferase</keyword>
<name>A0A450ZXL8_9GAMM</name>
<comment type="caution">
    <text evidence="10">Lacks conserved residue(s) required for the propagation of feature annotation.</text>
</comment>
<evidence type="ECO:0000256" key="6">
    <source>
        <dbReference type="ARBA" id="ARBA00022840"/>
    </source>
</evidence>
<evidence type="ECO:0000259" key="12">
    <source>
        <dbReference type="Pfam" id="PF20259"/>
    </source>
</evidence>
<evidence type="ECO:0000256" key="9">
    <source>
        <dbReference type="ARBA" id="ARBA00051542"/>
    </source>
</evidence>